<sequence>MMISTKGRYALRVMIDLAEHQADGYIPLKVIAERQDISEKYLESILKALVREKILTGLRGKGGGYRLAKPPERCTVGSILRLTEGSLAPVACLEDDAYQCPRMADCRTLPMWRKLDAMIRTFFDGITIADLMVSGRPGNEYII</sequence>
<organism evidence="2 3">
    <name type="scientific">Lawsonibacter hominis</name>
    <dbReference type="NCBI Taxonomy" id="2763053"/>
    <lineage>
        <taxon>Bacteria</taxon>
        <taxon>Bacillati</taxon>
        <taxon>Bacillota</taxon>
        <taxon>Clostridia</taxon>
        <taxon>Eubacteriales</taxon>
        <taxon>Oscillospiraceae</taxon>
        <taxon>Lawsonibacter</taxon>
    </lineage>
</organism>
<gene>
    <name evidence="2" type="ORF">H8S57_02570</name>
</gene>
<dbReference type="Gene3D" id="1.10.10.10">
    <property type="entry name" value="Winged helix-like DNA-binding domain superfamily/Winged helix DNA-binding domain"/>
    <property type="match status" value="1"/>
</dbReference>
<evidence type="ECO:0000313" key="3">
    <source>
        <dbReference type="Proteomes" id="UP000661435"/>
    </source>
</evidence>
<dbReference type="GO" id="GO:0003700">
    <property type="term" value="F:DNA-binding transcription factor activity"/>
    <property type="evidence" value="ECO:0007669"/>
    <property type="project" value="TreeGrafter"/>
</dbReference>
<dbReference type="PANTHER" id="PTHR33221">
    <property type="entry name" value="WINGED HELIX-TURN-HELIX TRANSCRIPTIONAL REGULATOR, RRF2 FAMILY"/>
    <property type="match status" value="1"/>
</dbReference>
<evidence type="ECO:0000313" key="2">
    <source>
        <dbReference type="EMBL" id="MBC5732611.1"/>
    </source>
</evidence>
<dbReference type="PROSITE" id="PS51197">
    <property type="entry name" value="HTH_RRF2_2"/>
    <property type="match status" value="1"/>
</dbReference>
<dbReference type="NCBIfam" id="TIGR00738">
    <property type="entry name" value="rrf2_super"/>
    <property type="match status" value="1"/>
</dbReference>
<comment type="caution">
    <text evidence="2">The sequence shown here is derived from an EMBL/GenBank/DDBJ whole genome shotgun (WGS) entry which is preliminary data.</text>
</comment>
<reference evidence="2" key="1">
    <citation type="submission" date="2020-08" db="EMBL/GenBank/DDBJ databases">
        <title>Genome public.</title>
        <authorList>
            <person name="Liu C."/>
            <person name="Sun Q."/>
        </authorList>
    </citation>
    <scope>NUCLEOTIDE SEQUENCE</scope>
    <source>
        <strain evidence="2">NSJ-51</strain>
    </source>
</reference>
<evidence type="ECO:0000256" key="1">
    <source>
        <dbReference type="ARBA" id="ARBA00023125"/>
    </source>
</evidence>
<accession>A0A8J6J4L2</accession>
<name>A0A8J6J4L2_9FIRM</name>
<dbReference type="Proteomes" id="UP000661435">
    <property type="component" value="Unassembled WGS sequence"/>
</dbReference>
<dbReference type="SUPFAM" id="SSF46785">
    <property type="entry name" value="Winged helix' DNA-binding domain"/>
    <property type="match status" value="1"/>
</dbReference>
<dbReference type="GO" id="GO:0003677">
    <property type="term" value="F:DNA binding"/>
    <property type="evidence" value="ECO:0007669"/>
    <property type="project" value="UniProtKB-KW"/>
</dbReference>
<dbReference type="PANTHER" id="PTHR33221:SF5">
    <property type="entry name" value="HTH-TYPE TRANSCRIPTIONAL REGULATOR ISCR"/>
    <property type="match status" value="1"/>
</dbReference>
<dbReference type="InterPro" id="IPR000944">
    <property type="entry name" value="Tscrpt_reg_Rrf2"/>
</dbReference>
<dbReference type="RefSeq" id="WP_186906502.1">
    <property type="nucleotide sequence ID" value="NZ_JACOPP010000002.1"/>
</dbReference>
<keyword evidence="3" id="KW-1185">Reference proteome</keyword>
<dbReference type="GO" id="GO:0005829">
    <property type="term" value="C:cytosol"/>
    <property type="evidence" value="ECO:0007669"/>
    <property type="project" value="TreeGrafter"/>
</dbReference>
<proteinExistence type="predicted"/>
<dbReference type="AlphaFoldDB" id="A0A8J6J4L2"/>
<protein>
    <submittedName>
        <fullName evidence="2">RrF2 family transcriptional regulator</fullName>
    </submittedName>
</protein>
<dbReference type="InterPro" id="IPR036388">
    <property type="entry name" value="WH-like_DNA-bd_sf"/>
</dbReference>
<keyword evidence="1" id="KW-0238">DNA-binding</keyword>
<dbReference type="Pfam" id="PF02082">
    <property type="entry name" value="Rrf2"/>
    <property type="match status" value="1"/>
</dbReference>
<dbReference type="InterPro" id="IPR036390">
    <property type="entry name" value="WH_DNA-bd_sf"/>
</dbReference>
<dbReference type="EMBL" id="JACOPP010000002">
    <property type="protein sequence ID" value="MBC5732611.1"/>
    <property type="molecule type" value="Genomic_DNA"/>
</dbReference>